<feature type="region of interest" description="Disordered" evidence="1">
    <location>
        <begin position="13"/>
        <end position="47"/>
    </location>
</feature>
<dbReference type="AlphaFoldDB" id="A0A8D8NIB7"/>
<accession>A0A8D8NIB7</accession>
<name>A0A8D8NIB7_CULPI</name>
<feature type="compositionally biased region" description="Polar residues" evidence="1">
    <location>
        <begin position="13"/>
        <end position="24"/>
    </location>
</feature>
<dbReference type="EMBL" id="HBUE01170071">
    <property type="protein sequence ID" value="CAG6514621.1"/>
    <property type="molecule type" value="Transcribed_RNA"/>
</dbReference>
<feature type="region of interest" description="Disordered" evidence="1">
    <location>
        <begin position="112"/>
        <end position="143"/>
    </location>
</feature>
<dbReference type="EMBL" id="HBUE01275467">
    <property type="protein sequence ID" value="CAG6566110.1"/>
    <property type="molecule type" value="Transcribed_RNA"/>
</dbReference>
<reference evidence="2" key="1">
    <citation type="submission" date="2021-05" db="EMBL/GenBank/DDBJ databases">
        <authorList>
            <person name="Alioto T."/>
            <person name="Alioto T."/>
            <person name="Gomez Garrido J."/>
        </authorList>
    </citation>
    <scope>NUCLEOTIDE SEQUENCE</scope>
</reference>
<evidence type="ECO:0000313" key="2">
    <source>
        <dbReference type="EMBL" id="CAG6566110.1"/>
    </source>
</evidence>
<sequence length="176" mass="19717">MNSWLRPWVSVKMSSSAPDTNSGGQPLKPWTTPSLNSTGSGTQIPSHQRNLHTHPQTIPVRPPSILDHFSWTVATTITPRLRPTRQIPEEVGNFAEMGRPLLPPNSVVVGTSTPRTESDLTATAPTTERHTPDRVSFREPPRRRNLLLRDGSMLTRTQKKGPQIFLFCPKTDDRRL</sequence>
<organism evidence="2">
    <name type="scientific">Culex pipiens</name>
    <name type="common">House mosquito</name>
    <dbReference type="NCBI Taxonomy" id="7175"/>
    <lineage>
        <taxon>Eukaryota</taxon>
        <taxon>Metazoa</taxon>
        <taxon>Ecdysozoa</taxon>
        <taxon>Arthropoda</taxon>
        <taxon>Hexapoda</taxon>
        <taxon>Insecta</taxon>
        <taxon>Pterygota</taxon>
        <taxon>Neoptera</taxon>
        <taxon>Endopterygota</taxon>
        <taxon>Diptera</taxon>
        <taxon>Nematocera</taxon>
        <taxon>Culicoidea</taxon>
        <taxon>Culicidae</taxon>
        <taxon>Culicinae</taxon>
        <taxon>Culicini</taxon>
        <taxon>Culex</taxon>
        <taxon>Culex</taxon>
    </lineage>
</organism>
<feature type="compositionally biased region" description="Basic and acidic residues" evidence="1">
    <location>
        <begin position="127"/>
        <end position="142"/>
    </location>
</feature>
<evidence type="ECO:0000256" key="1">
    <source>
        <dbReference type="SAM" id="MobiDB-lite"/>
    </source>
</evidence>
<feature type="compositionally biased region" description="Polar residues" evidence="1">
    <location>
        <begin position="112"/>
        <end position="126"/>
    </location>
</feature>
<protein>
    <submittedName>
        <fullName evidence="2">(northern house mosquito) hypothetical protein</fullName>
    </submittedName>
</protein>
<proteinExistence type="predicted"/>
<feature type="compositionally biased region" description="Polar residues" evidence="1">
    <location>
        <begin position="31"/>
        <end position="47"/>
    </location>
</feature>